<organism evidence="2 3">
    <name type="scientific">Kitasatospora phosalacinea</name>
    <dbReference type="NCBI Taxonomy" id="2065"/>
    <lineage>
        <taxon>Bacteria</taxon>
        <taxon>Bacillati</taxon>
        <taxon>Actinomycetota</taxon>
        <taxon>Actinomycetes</taxon>
        <taxon>Kitasatosporales</taxon>
        <taxon>Streptomycetaceae</taxon>
        <taxon>Kitasatospora</taxon>
    </lineage>
</organism>
<accession>A0A9W6PLW7</accession>
<name>A0A9W6PLW7_9ACTN</name>
<evidence type="ECO:0000313" key="2">
    <source>
        <dbReference type="EMBL" id="GLW58794.1"/>
    </source>
</evidence>
<evidence type="ECO:0000259" key="1">
    <source>
        <dbReference type="PROSITE" id="PS51332"/>
    </source>
</evidence>
<proteinExistence type="predicted"/>
<dbReference type="RefSeq" id="WP_435302915.1">
    <property type="nucleotide sequence ID" value="NZ_BSRX01000060.1"/>
</dbReference>
<dbReference type="Gene3D" id="3.40.50.280">
    <property type="entry name" value="Cobalamin-binding domain"/>
    <property type="match status" value="1"/>
</dbReference>
<dbReference type="Proteomes" id="UP001165143">
    <property type="component" value="Unassembled WGS sequence"/>
</dbReference>
<dbReference type="PROSITE" id="PS51332">
    <property type="entry name" value="B12_BINDING"/>
    <property type="match status" value="1"/>
</dbReference>
<comment type="caution">
    <text evidence="2">The sequence shown here is derived from an EMBL/GenBank/DDBJ whole genome shotgun (WGS) entry which is preliminary data.</text>
</comment>
<sequence length="189" mass="19443">MSGATGGAVGRGAVGRGAGGLATGGAGTVARPALPLPAQRSAEPVPRRGTVVVSSMASDAHTWNLVFLQLLIEELGFEVVNLGATVPDEMLLAECRERGPVLLVLSSVNGHGYHEGLRVIRRLRADAGLAGLPVLIGGKLGITGGESAEHIAELLDAGFDAVFDDRPEGIAAFTGLLGRLSERQAHELR</sequence>
<dbReference type="InterPro" id="IPR036724">
    <property type="entry name" value="Cobalamin-bd_sf"/>
</dbReference>
<dbReference type="EMBL" id="BSRX01000060">
    <property type="protein sequence ID" value="GLW58794.1"/>
    <property type="molecule type" value="Genomic_DNA"/>
</dbReference>
<dbReference type="GO" id="GO:0031419">
    <property type="term" value="F:cobalamin binding"/>
    <property type="evidence" value="ECO:0007669"/>
    <property type="project" value="InterPro"/>
</dbReference>
<protein>
    <submittedName>
        <fullName evidence="2">Methylaspartate mutase</fullName>
    </submittedName>
</protein>
<dbReference type="InterPro" id="IPR006158">
    <property type="entry name" value="Cobalamin-bd"/>
</dbReference>
<evidence type="ECO:0000313" key="3">
    <source>
        <dbReference type="Proteomes" id="UP001165143"/>
    </source>
</evidence>
<dbReference type="AlphaFoldDB" id="A0A9W6PLW7"/>
<dbReference type="SUPFAM" id="SSF52242">
    <property type="entry name" value="Cobalamin (vitamin B12)-binding domain"/>
    <property type="match status" value="1"/>
</dbReference>
<reference evidence="2" key="1">
    <citation type="submission" date="2023-02" db="EMBL/GenBank/DDBJ databases">
        <title>Kitasatospora phosalacinea NBRC 14362.</title>
        <authorList>
            <person name="Ichikawa N."/>
            <person name="Sato H."/>
            <person name="Tonouchi N."/>
        </authorList>
    </citation>
    <scope>NUCLEOTIDE SEQUENCE</scope>
    <source>
        <strain evidence="2">NBRC 14362</strain>
    </source>
</reference>
<dbReference type="GO" id="GO:0046872">
    <property type="term" value="F:metal ion binding"/>
    <property type="evidence" value="ECO:0007669"/>
    <property type="project" value="InterPro"/>
</dbReference>
<feature type="domain" description="B12-binding" evidence="1">
    <location>
        <begin position="48"/>
        <end position="187"/>
    </location>
</feature>
<dbReference type="Pfam" id="PF02310">
    <property type="entry name" value="B12-binding"/>
    <property type="match status" value="1"/>
</dbReference>
<gene>
    <name evidence="2" type="ORF">Kpho01_68050</name>
</gene>